<evidence type="ECO:0000256" key="1">
    <source>
        <dbReference type="SAM" id="MobiDB-lite"/>
    </source>
</evidence>
<protein>
    <submittedName>
        <fullName evidence="2">Uncharacterized protein</fullName>
    </submittedName>
</protein>
<organism evidence="2 3">
    <name type="scientific">Caenorhabditis angaria</name>
    <dbReference type="NCBI Taxonomy" id="860376"/>
    <lineage>
        <taxon>Eukaryota</taxon>
        <taxon>Metazoa</taxon>
        <taxon>Ecdysozoa</taxon>
        <taxon>Nematoda</taxon>
        <taxon>Chromadorea</taxon>
        <taxon>Rhabditida</taxon>
        <taxon>Rhabditina</taxon>
        <taxon>Rhabditomorpha</taxon>
        <taxon>Rhabditoidea</taxon>
        <taxon>Rhabditidae</taxon>
        <taxon>Peloderinae</taxon>
        <taxon>Caenorhabditis</taxon>
    </lineage>
</organism>
<accession>A0A9P1INK7</accession>
<reference evidence="2" key="1">
    <citation type="submission" date="2022-11" db="EMBL/GenBank/DDBJ databases">
        <authorList>
            <person name="Kikuchi T."/>
        </authorList>
    </citation>
    <scope>NUCLEOTIDE SEQUENCE</scope>
    <source>
        <strain evidence="2">PS1010</strain>
    </source>
</reference>
<comment type="caution">
    <text evidence="2">The sequence shown here is derived from an EMBL/GenBank/DDBJ whole genome shotgun (WGS) entry which is preliminary data.</text>
</comment>
<proteinExistence type="predicted"/>
<evidence type="ECO:0000313" key="2">
    <source>
        <dbReference type="EMBL" id="CAI5449058.1"/>
    </source>
</evidence>
<dbReference type="Proteomes" id="UP001152747">
    <property type="component" value="Unassembled WGS sequence"/>
</dbReference>
<dbReference type="AlphaFoldDB" id="A0A9P1INK7"/>
<dbReference type="EMBL" id="CANHGI010000004">
    <property type="protein sequence ID" value="CAI5449058.1"/>
    <property type="molecule type" value="Genomic_DNA"/>
</dbReference>
<feature type="region of interest" description="Disordered" evidence="1">
    <location>
        <begin position="1"/>
        <end position="29"/>
    </location>
</feature>
<name>A0A9P1INK7_9PELO</name>
<keyword evidence="3" id="KW-1185">Reference proteome</keyword>
<gene>
    <name evidence="2" type="ORF">CAMP_LOCUS11695</name>
</gene>
<sequence length="68" mass="7367">MDYPPPPQGEYQGQPVFTEQPGMGPGYPGPPPSDKDGVCCEMCKCCECCCACCVCWSWLTCCCCEEAL</sequence>
<evidence type="ECO:0000313" key="3">
    <source>
        <dbReference type="Proteomes" id="UP001152747"/>
    </source>
</evidence>